<sequence>MRAFRAIHLLLLGGIIGIELFLGIVVAKAIFYPSEAVSLDIFQSGLIMGVIFYKFGWVLVAITLLNAIYEVLAKSTPKMKYSKIILSCIIFILALVFHFYFTAYILDAQAMGAEAIASQKFTMMHKASEWTMKLLCIAQLVLFFLNFAPQKCNK</sequence>
<feature type="transmembrane region" description="Helical" evidence="5">
    <location>
        <begin position="84"/>
        <end position="106"/>
    </location>
</feature>
<organism evidence="7 8">
    <name type="scientific">Helicobacter fennelliae</name>
    <dbReference type="NCBI Taxonomy" id="215"/>
    <lineage>
        <taxon>Bacteria</taxon>
        <taxon>Pseudomonadati</taxon>
        <taxon>Campylobacterota</taxon>
        <taxon>Epsilonproteobacteria</taxon>
        <taxon>Campylobacterales</taxon>
        <taxon>Helicobacteraceae</taxon>
        <taxon>Helicobacter</taxon>
    </lineage>
</organism>
<dbReference type="EMBL" id="UAWL01000006">
    <property type="protein sequence ID" value="SQB99345.1"/>
    <property type="molecule type" value="Genomic_DNA"/>
</dbReference>
<dbReference type="AlphaFoldDB" id="A0A2X3BT35"/>
<keyword evidence="2 5" id="KW-0812">Transmembrane</keyword>
<evidence type="ECO:0000259" key="6">
    <source>
        <dbReference type="Pfam" id="PF13664"/>
    </source>
</evidence>
<proteinExistence type="predicted"/>
<evidence type="ECO:0000256" key="1">
    <source>
        <dbReference type="ARBA" id="ARBA00004370"/>
    </source>
</evidence>
<dbReference type="InterPro" id="IPR025423">
    <property type="entry name" value="TMEM205-like"/>
</dbReference>
<name>A0A2X3BT35_9HELI</name>
<feature type="transmembrane region" description="Helical" evidence="5">
    <location>
        <begin position="130"/>
        <end position="148"/>
    </location>
</feature>
<feature type="transmembrane region" description="Helical" evidence="5">
    <location>
        <begin position="7"/>
        <end position="31"/>
    </location>
</feature>
<dbReference type="GO" id="GO:0016020">
    <property type="term" value="C:membrane"/>
    <property type="evidence" value="ECO:0007669"/>
    <property type="project" value="UniProtKB-SubCell"/>
</dbReference>
<evidence type="ECO:0000256" key="4">
    <source>
        <dbReference type="ARBA" id="ARBA00023136"/>
    </source>
</evidence>
<accession>A0A2X3BT35</accession>
<evidence type="ECO:0000313" key="7">
    <source>
        <dbReference type="EMBL" id="SQB99345.1"/>
    </source>
</evidence>
<dbReference type="Pfam" id="PF13664">
    <property type="entry name" value="DUF4149"/>
    <property type="match status" value="1"/>
</dbReference>
<evidence type="ECO:0000256" key="5">
    <source>
        <dbReference type="SAM" id="Phobius"/>
    </source>
</evidence>
<keyword evidence="3 5" id="KW-1133">Transmembrane helix</keyword>
<comment type="subcellular location">
    <subcellularLocation>
        <location evidence="1">Membrane</location>
    </subcellularLocation>
</comment>
<dbReference type="Proteomes" id="UP000250166">
    <property type="component" value="Unassembled WGS sequence"/>
</dbReference>
<protein>
    <submittedName>
        <fullName evidence="7">Membrane protein</fullName>
    </submittedName>
</protein>
<keyword evidence="4 5" id="KW-0472">Membrane</keyword>
<reference evidence="7 8" key="1">
    <citation type="submission" date="2018-06" db="EMBL/GenBank/DDBJ databases">
        <authorList>
            <consortium name="Pathogen Informatics"/>
            <person name="Doyle S."/>
        </authorList>
    </citation>
    <scope>NUCLEOTIDE SEQUENCE [LARGE SCALE GENOMIC DNA]</scope>
    <source>
        <strain evidence="7 8">NCTC13102</strain>
    </source>
</reference>
<gene>
    <name evidence="7" type="ORF">NCTC13102_01704</name>
</gene>
<dbReference type="RefSeq" id="WP_023946053.1">
    <property type="nucleotide sequence ID" value="NZ_UAWL01000006.1"/>
</dbReference>
<evidence type="ECO:0000256" key="2">
    <source>
        <dbReference type="ARBA" id="ARBA00022692"/>
    </source>
</evidence>
<evidence type="ECO:0000313" key="8">
    <source>
        <dbReference type="Proteomes" id="UP000250166"/>
    </source>
</evidence>
<feature type="transmembrane region" description="Helical" evidence="5">
    <location>
        <begin position="51"/>
        <end position="72"/>
    </location>
</feature>
<feature type="domain" description="TMEM205-like" evidence="6">
    <location>
        <begin position="10"/>
        <end position="112"/>
    </location>
</feature>
<evidence type="ECO:0000256" key="3">
    <source>
        <dbReference type="ARBA" id="ARBA00022989"/>
    </source>
</evidence>